<dbReference type="AlphaFoldDB" id="A0A8X8GEL0"/>
<evidence type="ECO:0000313" key="2">
    <source>
        <dbReference type="Proteomes" id="UP000887320"/>
    </source>
</evidence>
<evidence type="ECO:0000313" key="1">
    <source>
        <dbReference type="EMBL" id="MCF0265949.1"/>
    </source>
</evidence>
<dbReference type="Proteomes" id="UP000887320">
    <property type="component" value="Unassembled WGS sequence"/>
</dbReference>
<dbReference type="EMBL" id="JAHWXT010000006">
    <property type="protein sequence ID" value="MCF0265949.1"/>
    <property type="molecule type" value="Genomic_DNA"/>
</dbReference>
<protein>
    <submittedName>
        <fullName evidence="1">Uncharacterized protein</fullName>
    </submittedName>
</protein>
<comment type="caution">
    <text evidence="1">The sequence shown here is derived from an EMBL/GenBank/DDBJ whole genome shotgun (WGS) entry which is preliminary data.</text>
</comment>
<proteinExistence type="predicted"/>
<reference evidence="1" key="1">
    <citation type="submission" date="2021-07" db="EMBL/GenBank/DDBJ databases">
        <authorList>
            <person name="Fernandez M."/>
            <person name="Pereira P."/>
            <person name="Torres Tejerizo G.A."/>
            <person name="Gonzalez P."/>
            <person name="Agostini E."/>
        </authorList>
    </citation>
    <scope>NUCLEOTIDE SEQUENCE</scope>
    <source>
        <strain evidence="1">SFC 500-1A</strain>
    </source>
</reference>
<dbReference type="RefSeq" id="WP_234623913.1">
    <property type="nucleotide sequence ID" value="NZ_JAHWXT010000006.1"/>
</dbReference>
<gene>
    <name evidence="1" type="ORF">KW868_15995</name>
</gene>
<name>A0A8X8GEL0_ACIGI</name>
<accession>A0A8X8GEL0</accession>
<sequence>MNTPIDLNSILFAQLDRLSNPDLKGDDLQAEIQKAGAVEKISKQVIENNNMRLSAAKLVAEHKGLKNVDPIEVPQNLIG</sequence>
<organism evidence="1 2">
    <name type="scientific">Acinetobacter guillouiae</name>
    <name type="common">Acinetobacter genomosp. 11</name>
    <dbReference type="NCBI Taxonomy" id="106649"/>
    <lineage>
        <taxon>Bacteria</taxon>
        <taxon>Pseudomonadati</taxon>
        <taxon>Pseudomonadota</taxon>
        <taxon>Gammaproteobacteria</taxon>
        <taxon>Moraxellales</taxon>
        <taxon>Moraxellaceae</taxon>
        <taxon>Acinetobacter</taxon>
    </lineage>
</organism>